<dbReference type="PROSITE" id="PS51225">
    <property type="entry name" value="MARVEL"/>
    <property type="match status" value="1"/>
</dbReference>
<keyword evidence="10" id="KW-1185">Reference proteome</keyword>
<feature type="transmembrane region" description="Helical" evidence="7">
    <location>
        <begin position="348"/>
        <end position="375"/>
    </location>
</feature>
<dbReference type="GO" id="GO:0042552">
    <property type="term" value="P:myelination"/>
    <property type="evidence" value="ECO:0007669"/>
    <property type="project" value="TreeGrafter"/>
</dbReference>
<feature type="transmembrane region" description="Helical" evidence="7">
    <location>
        <begin position="407"/>
        <end position="428"/>
    </location>
</feature>
<proteinExistence type="predicted"/>
<keyword evidence="2 5" id="KW-0812">Transmembrane</keyword>
<evidence type="ECO:0000259" key="8">
    <source>
        <dbReference type="PROSITE" id="PS51225"/>
    </source>
</evidence>
<evidence type="ECO:0000313" key="10">
    <source>
        <dbReference type="Proteomes" id="UP001066276"/>
    </source>
</evidence>
<dbReference type="PANTHER" id="PTHR22776:SF98">
    <property type="entry name" value="MARVEL DOMAIN-CONTAINING PROTEIN"/>
    <property type="match status" value="1"/>
</dbReference>
<comment type="caution">
    <text evidence="9">The sequence shown here is derived from an EMBL/GenBank/DDBJ whole genome shotgun (WGS) entry which is preliminary data.</text>
</comment>
<comment type="subcellular location">
    <subcellularLocation>
        <location evidence="1">Membrane</location>
        <topology evidence="1">Multi-pass membrane protein</topology>
    </subcellularLocation>
</comment>
<sequence>MGFGSGEPKMANVDHRYRHDPGRAPRDGEHRIPKSNVDHREGYRDLDRRGERLESGDKSRTRQPTGHERRPPEGRHAQDRPREERPRDGKEASRDRHRGDRGLDSEMESRNREDRSRQQGRMEDVPLERREGSRDRPRDERSRDRGERSHYRHEGAQDRYWEERSHGTYQEKPRSRESDRYWDERGQSFPRDERELDFHQESAYYKKDALSLGYGPPPQSPTFDERDCESVAGGGILECNKCRYLCTGRGVLQILEIVLCALVLICVVSSYFALSGLSASFASGSFGNNYFPFEGQELQQVRQLDQQFTVMRSPLVYGGLAFSLLMGSMTLGILAVGSKHRQDLTKKWLLLEAAFSVLASLCCGAAVGIFLHFALEINATDVCKKRERLYARNGLSWMNCDLAGTDGAAATFAIILIIFYMASVVLAIRSLREQTRDRGYPDGSSAGIEPDFPNRY</sequence>
<accession>A0AAV7KVN8</accession>
<evidence type="ECO:0000256" key="7">
    <source>
        <dbReference type="SAM" id="Phobius"/>
    </source>
</evidence>
<evidence type="ECO:0000256" key="6">
    <source>
        <dbReference type="SAM" id="MobiDB-lite"/>
    </source>
</evidence>
<evidence type="ECO:0000313" key="9">
    <source>
        <dbReference type="EMBL" id="KAJ1083546.1"/>
    </source>
</evidence>
<feature type="compositionally biased region" description="Basic and acidic residues" evidence="6">
    <location>
        <begin position="12"/>
        <end position="183"/>
    </location>
</feature>
<keyword evidence="4 5" id="KW-0472">Membrane</keyword>
<keyword evidence="3 7" id="KW-1133">Transmembrane helix</keyword>
<name>A0AAV7KVN8_PLEWA</name>
<dbReference type="EMBL" id="JANPWB010000016">
    <property type="protein sequence ID" value="KAJ1083546.1"/>
    <property type="molecule type" value="Genomic_DNA"/>
</dbReference>
<dbReference type="InterPro" id="IPR050578">
    <property type="entry name" value="MARVEL-CKLF_proteins"/>
</dbReference>
<feature type="domain" description="MARVEL" evidence="8">
    <location>
        <begin position="244"/>
        <end position="432"/>
    </location>
</feature>
<gene>
    <name evidence="9" type="ORF">NDU88_003704</name>
</gene>
<evidence type="ECO:0000256" key="3">
    <source>
        <dbReference type="ARBA" id="ARBA00022989"/>
    </source>
</evidence>
<dbReference type="Proteomes" id="UP001066276">
    <property type="component" value="Chromosome 12"/>
</dbReference>
<evidence type="ECO:0000256" key="5">
    <source>
        <dbReference type="PROSITE-ProRule" id="PRU00581"/>
    </source>
</evidence>
<feature type="region of interest" description="Disordered" evidence="6">
    <location>
        <begin position="436"/>
        <end position="456"/>
    </location>
</feature>
<evidence type="ECO:0000256" key="4">
    <source>
        <dbReference type="ARBA" id="ARBA00023136"/>
    </source>
</evidence>
<reference evidence="9" key="1">
    <citation type="journal article" date="2022" name="bioRxiv">
        <title>Sequencing and chromosome-scale assembly of the giantPleurodeles waltlgenome.</title>
        <authorList>
            <person name="Brown T."/>
            <person name="Elewa A."/>
            <person name="Iarovenko S."/>
            <person name="Subramanian E."/>
            <person name="Araus A.J."/>
            <person name="Petzold A."/>
            <person name="Susuki M."/>
            <person name="Suzuki K.-i.T."/>
            <person name="Hayashi T."/>
            <person name="Toyoda A."/>
            <person name="Oliveira C."/>
            <person name="Osipova E."/>
            <person name="Leigh N.D."/>
            <person name="Simon A."/>
            <person name="Yun M.H."/>
        </authorList>
    </citation>
    <scope>NUCLEOTIDE SEQUENCE</scope>
    <source>
        <strain evidence="9">20211129_DDA</strain>
        <tissue evidence="9">Liver</tissue>
    </source>
</reference>
<feature type="transmembrane region" description="Helical" evidence="7">
    <location>
        <begin position="315"/>
        <end position="336"/>
    </location>
</feature>
<evidence type="ECO:0000256" key="2">
    <source>
        <dbReference type="ARBA" id="ARBA00022692"/>
    </source>
</evidence>
<dbReference type="GO" id="GO:0016020">
    <property type="term" value="C:membrane"/>
    <property type="evidence" value="ECO:0007669"/>
    <property type="project" value="UniProtKB-SubCell"/>
</dbReference>
<dbReference type="PANTHER" id="PTHR22776">
    <property type="entry name" value="MARVEL-CONTAINING POTENTIAL LIPID RAFT-ASSOCIATED PROTEIN"/>
    <property type="match status" value="1"/>
</dbReference>
<organism evidence="9 10">
    <name type="scientific">Pleurodeles waltl</name>
    <name type="common">Iberian ribbed newt</name>
    <dbReference type="NCBI Taxonomy" id="8319"/>
    <lineage>
        <taxon>Eukaryota</taxon>
        <taxon>Metazoa</taxon>
        <taxon>Chordata</taxon>
        <taxon>Craniata</taxon>
        <taxon>Vertebrata</taxon>
        <taxon>Euteleostomi</taxon>
        <taxon>Amphibia</taxon>
        <taxon>Batrachia</taxon>
        <taxon>Caudata</taxon>
        <taxon>Salamandroidea</taxon>
        <taxon>Salamandridae</taxon>
        <taxon>Pleurodelinae</taxon>
        <taxon>Pleurodeles</taxon>
    </lineage>
</organism>
<protein>
    <recommendedName>
        <fullName evidence="8">MARVEL domain-containing protein</fullName>
    </recommendedName>
</protein>
<evidence type="ECO:0000256" key="1">
    <source>
        <dbReference type="ARBA" id="ARBA00004141"/>
    </source>
</evidence>
<feature type="region of interest" description="Disordered" evidence="6">
    <location>
        <begin position="1"/>
        <end position="183"/>
    </location>
</feature>
<dbReference type="GO" id="GO:0019911">
    <property type="term" value="F:structural constituent of myelin sheath"/>
    <property type="evidence" value="ECO:0007669"/>
    <property type="project" value="TreeGrafter"/>
</dbReference>
<dbReference type="AlphaFoldDB" id="A0AAV7KVN8"/>
<dbReference type="InterPro" id="IPR008253">
    <property type="entry name" value="Marvel"/>
</dbReference>
<feature type="transmembrane region" description="Helical" evidence="7">
    <location>
        <begin position="251"/>
        <end position="274"/>
    </location>
</feature>